<dbReference type="Gene3D" id="2.60.40.10">
    <property type="entry name" value="Immunoglobulins"/>
    <property type="match status" value="2"/>
</dbReference>
<proteinExistence type="predicted"/>
<dbReference type="Proteomes" id="UP001059295">
    <property type="component" value="Chromosome"/>
</dbReference>
<dbReference type="GeneID" id="82891701"/>
<gene>
    <name evidence="3" type="ORF">NQ491_08165</name>
</gene>
<dbReference type="RefSeq" id="WP_019246669.1">
    <property type="nucleotide sequence ID" value="NZ_CAPH01000018.1"/>
</dbReference>
<organism evidence="3 4">
    <name type="scientific">Alistipes ihumii AP11</name>
    <dbReference type="NCBI Taxonomy" id="1211813"/>
    <lineage>
        <taxon>Bacteria</taxon>
        <taxon>Pseudomonadati</taxon>
        <taxon>Bacteroidota</taxon>
        <taxon>Bacteroidia</taxon>
        <taxon>Bacteroidales</taxon>
        <taxon>Rikenellaceae</taxon>
        <taxon>Alistipes</taxon>
    </lineage>
</organism>
<dbReference type="PROSITE" id="PS51257">
    <property type="entry name" value="PROKAR_LIPOPROTEIN"/>
    <property type="match status" value="1"/>
</dbReference>
<keyword evidence="4" id="KW-1185">Reference proteome</keyword>
<evidence type="ECO:0000259" key="2">
    <source>
        <dbReference type="Pfam" id="PF13004"/>
    </source>
</evidence>
<dbReference type="InterPro" id="IPR013783">
    <property type="entry name" value="Ig-like_fold"/>
</dbReference>
<dbReference type="InterPro" id="IPR024079">
    <property type="entry name" value="MetalloPept_cat_dom_sf"/>
</dbReference>
<name>A0ABY5UXF5_9BACT</name>
<sequence>MKRALLLFLAFTAAWLAGCDKQDDGPAPELTLSGGTEKTLATGGGSESVTFTTNTTWSAEIASATPGEWCRVSPESGGAGPATVTVTAEANPDTRSRTAVLTIRAGGLTETVTFTQGEKGTVSLAQKVYQDIPAEGLSFDILFDGSLDCDQYGAKVLIEYRNWLSVEQPEEGESSYRIGVTVRPNTSSSSRSGRIAIVDKTGAGLDTVTVEQLQQNVLKWDPRRIEHDYTADVISSELQSNTEYRIEIEQQEPAWVSRIESKAASTEELRFQIGRNESKLPRTALVIVQSTNSDSPLRDTLTIVQSGIADFYRDKEVITVQQATEGNVDLVFMGDGFTIDDMATQNGYYETSLRKAVDYFFDVEPYRTYRNYFNVYIVCAVSNDRGISGSLDHKGETLDTKFSVAYTDVGNSSGMEVDEEPTFEYAQAAPIKDVKQTLVVMIANCPDYGGTTWSWGDGSSIAICPMIENEPPSDYRGVVQHEAGGHGFGKLIDEYIYYSTALPDEMIASFRQWEGFGHNANADLTDDPARIKWREFYELPQYGMVGAFEGAYMYARGIWRPETNSCMNNNVSYFNAPSRKKIVERIMELSGRSFDMNDFLAKDAINLSTSARSRLREPRAGELFVPFAPPVLTVGAPRR</sequence>
<feature type="signal peptide" evidence="1">
    <location>
        <begin position="1"/>
        <end position="17"/>
    </location>
</feature>
<dbReference type="CDD" id="cd14948">
    <property type="entry name" value="BACON"/>
    <property type="match status" value="1"/>
</dbReference>
<dbReference type="Gene3D" id="3.40.390.10">
    <property type="entry name" value="Collagenase (Catalytic Domain)"/>
    <property type="match status" value="1"/>
</dbReference>
<evidence type="ECO:0000256" key="1">
    <source>
        <dbReference type="SAM" id="SignalP"/>
    </source>
</evidence>
<feature type="domain" description="BACON" evidence="2">
    <location>
        <begin position="160"/>
        <end position="212"/>
    </location>
</feature>
<reference evidence="3" key="1">
    <citation type="journal article" date="2022" name="Cell">
        <title>Design, construction, and in vivo augmentation of a complex gut microbiome.</title>
        <authorList>
            <person name="Cheng A.G."/>
            <person name="Ho P.Y."/>
            <person name="Aranda-Diaz A."/>
            <person name="Jain S."/>
            <person name="Yu F.B."/>
            <person name="Meng X."/>
            <person name="Wang M."/>
            <person name="Iakiviak M."/>
            <person name="Nagashima K."/>
            <person name="Zhao A."/>
            <person name="Murugkar P."/>
            <person name="Patil A."/>
            <person name="Atabakhsh K."/>
            <person name="Weakley A."/>
            <person name="Yan J."/>
            <person name="Brumbaugh A.R."/>
            <person name="Higginbottom S."/>
            <person name="Dimas A."/>
            <person name="Shiver A.L."/>
            <person name="Deutschbauer A."/>
            <person name="Neff N."/>
            <person name="Sonnenburg J.L."/>
            <person name="Huang K.C."/>
            <person name="Fischbach M.A."/>
        </authorList>
    </citation>
    <scope>NUCLEOTIDE SEQUENCE</scope>
    <source>
        <strain evidence="3">AP11</strain>
    </source>
</reference>
<evidence type="ECO:0000313" key="3">
    <source>
        <dbReference type="EMBL" id="UWN56625.1"/>
    </source>
</evidence>
<protein>
    <submittedName>
        <fullName evidence="3">M64 family metallo-endopeptidase</fullName>
    </submittedName>
</protein>
<dbReference type="InterPro" id="IPR024361">
    <property type="entry name" value="BACON"/>
</dbReference>
<dbReference type="Pfam" id="PF09471">
    <property type="entry name" value="Peptidase_M64"/>
    <property type="match status" value="1"/>
</dbReference>
<dbReference type="EMBL" id="CP102294">
    <property type="protein sequence ID" value="UWN56625.1"/>
    <property type="molecule type" value="Genomic_DNA"/>
</dbReference>
<feature type="domain" description="BACON" evidence="2">
    <location>
        <begin position="63"/>
        <end position="116"/>
    </location>
</feature>
<dbReference type="InterPro" id="IPR019026">
    <property type="entry name" value="Peptidase_M64_IgA"/>
</dbReference>
<accession>A0ABY5UXF5</accession>
<keyword evidence="1" id="KW-0732">Signal</keyword>
<evidence type="ECO:0000313" key="4">
    <source>
        <dbReference type="Proteomes" id="UP001059295"/>
    </source>
</evidence>
<dbReference type="Pfam" id="PF13004">
    <property type="entry name" value="BACON"/>
    <property type="match status" value="2"/>
</dbReference>
<feature type="chain" id="PRO_5046172216" evidence="1">
    <location>
        <begin position="18"/>
        <end position="639"/>
    </location>
</feature>